<name>Q25155_9VEST</name>
<feature type="signal peptide" evidence="5">
    <location>
        <begin position="1"/>
        <end position="18"/>
    </location>
</feature>
<keyword evidence="3" id="KW-0278">Fertilization</keyword>
<dbReference type="Pfam" id="PF01303">
    <property type="entry name" value="Egg_lysin"/>
    <property type="match status" value="1"/>
</dbReference>
<feature type="chain" id="PRO_5004202651" description="Egg-lysin" evidence="5">
    <location>
        <begin position="19"/>
        <end position="151"/>
    </location>
</feature>
<dbReference type="CDD" id="cd00243">
    <property type="entry name" value="Lysin-Sp18"/>
    <property type="match status" value="1"/>
</dbReference>
<dbReference type="InterPro" id="IPR001379">
    <property type="entry name" value="Egg_lysin"/>
</dbReference>
<evidence type="ECO:0000256" key="4">
    <source>
        <dbReference type="ARBA" id="ARBA00029785"/>
    </source>
</evidence>
<dbReference type="PRINTS" id="PR01882">
    <property type="entry name" value="LYSIN"/>
</dbReference>
<organism evidence="6">
    <name type="scientific">Haliotis scalaris</name>
    <name type="common">staircase abalone</name>
    <dbReference type="NCBI Taxonomy" id="36101"/>
    <lineage>
        <taxon>Eukaryota</taxon>
        <taxon>Metazoa</taxon>
        <taxon>Spiralia</taxon>
        <taxon>Lophotrochozoa</taxon>
        <taxon>Mollusca</taxon>
        <taxon>Gastropoda</taxon>
        <taxon>Vetigastropoda</taxon>
        <taxon>Lepetellida</taxon>
        <taxon>Haliotoidea</taxon>
        <taxon>Haliotidae</taxon>
        <taxon>Haliotis</taxon>
    </lineage>
</organism>
<dbReference type="Gene3D" id="1.20.150.10">
    <property type="entry name" value="Fertilization protein"/>
    <property type="match status" value="1"/>
</dbReference>
<evidence type="ECO:0000256" key="3">
    <source>
        <dbReference type="ARBA" id="ARBA00023279"/>
    </source>
</evidence>
<accession>Q25155</accession>
<dbReference type="AlphaFoldDB" id="Q25155"/>
<protein>
    <recommendedName>
        <fullName evidence="1">Egg-lysin</fullName>
    </recommendedName>
    <alternativeName>
        <fullName evidence="4">Sperm-lysin</fullName>
    </alternativeName>
</protein>
<sequence>MKLLVLCVLAMMVTIAMSRRWVFTPHKHVARQFEVALKVQIIAGFDRKLVNWLRRHGKYVSAIQRKSLYFVNRRYMQTHWQAYMVWIVKQVAKLGRPPTVSDYSYVGAEIGRRIPLEVTYSFLVRRNLIPEMRQYMRDLNAKRVEDIPVRG</sequence>
<evidence type="ECO:0000313" key="6">
    <source>
        <dbReference type="EMBL" id="AAA21523.1"/>
    </source>
</evidence>
<dbReference type="EMBL" id="L26278">
    <property type="protein sequence ID" value="AAA21523.1"/>
    <property type="molecule type" value="mRNA"/>
</dbReference>
<evidence type="ECO:0000256" key="2">
    <source>
        <dbReference type="ARBA" id="ARBA00022729"/>
    </source>
</evidence>
<dbReference type="InterPro" id="IPR035916">
    <property type="entry name" value="Egg_lysin_sf"/>
</dbReference>
<proteinExistence type="evidence at transcript level"/>
<reference evidence="6" key="1">
    <citation type="submission" date="1994-11" db="EMBL/GenBank/DDBJ databases">
        <title>A high frequency of amino acid altering nucleotide substitution in a gamete recognition protein is linked to speciation.</title>
        <authorList>
            <person name="Lee Y.-H."/>
            <person name="Vacquier V.D."/>
        </authorList>
    </citation>
    <scope>NUCLEOTIDE SEQUENCE</scope>
    <source>
        <tissue evidence="6">Testis</tissue>
    </source>
</reference>
<evidence type="ECO:0000256" key="5">
    <source>
        <dbReference type="SAM" id="SignalP"/>
    </source>
</evidence>
<keyword evidence="2 5" id="KW-0732">Signal</keyword>
<dbReference type="GO" id="GO:0007338">
    <property type="term" value="P:single fertilization"/>
    <property type="evidence" value="ECO:0007669"/>
    <property type="project" value="UniProtKB-KW"/>
</dbReference>
<evidence type="ECO:0000256" key="1">
    <source>
        <dbReference type="ARBA" id="ARBA00020186"/>
    </source>
</evidence>
<dbReference type="SUPFAM" id="SSF47082">
    <property type="entry name" value="Fertilization protein"/>
    <property type="match status" value="1"/>
</dbReference>